<reference evidence="3 4" key="1">
    <citation type="submission" date="2017-11" db="EMBL/GenBank/DDBJ databases">
        <title>Complete genome of a free-living desiccation-tolerant cyanobacterium and its photosynthetic adaptation to extreme terrestrial habitat.</title>
        <authorList>
            <person name="Shang J."/>
        </authorList>
    </citation>
    <scope>NUCLEOTIDE SEQUENCE [LARGE SCALE GENOMIC DNA]</scope>
    <source>
        <strain evidence="3 4">CCNUN1</strain>
    </source>
</reference>
<protein>
    <recommendedName>
        <fullName evidence="2">DUF1206 domain-containing protein</fullName>
    </recommendedName>
</protein>
<proteinExistence type="predicted"/>
<feature type="domain" description="DUF1206" evidence="2">
    <location>
        <begin position="19"/>
        <end position="86"/>
    </location>
</feature>
<dbReference type="Pfam" id="PF06724">
    <property type="entry name" value="DUF1206"/>
    <property type="match status" value="3"/>
</dbReference>
<feature type="transmembrane region" description="Helical" evidence="1">
    <location>
        <begin position="61"/>
        <end position="82"/>
    </location>
</feature>
<dbReference type="RefSeq" id="WP_100900162.1">
    <property type="nucleotide sequence ID" value="NZ_CAWNNC010000001.1"/>
</dbReference>
<evidence type="ECO:0000313" key="4">
    <source>
        <dbReference type="Proteomes" id="UP000232003"/>
    </source>
</evidence>
<feature type="transmembrane region" description="Helical" evidence="1">
    <location>
        <begin position="243"/>
        <end position="262"/>
    </location>
</feature>
<accession>A0A2K8SUA8</accession>
<feature type="domain" description="DUF1206" evidence="2">
    <location>
        <begin position="198"/>
        <end position="267"/>
    </location>
</feature>
<feature type="transmembrane region" description="Helical" evidence="1">
    <location>
        <begin position="195"/>
        <end position="215"/>
    </location>
</feature>
<feature type="transmembrane region" description="Helical" evidence="1">
    <location>
        <begin position="21"/>
        <end position="41"/>
    </location>
</feature>
<feature type="domain" description="DUF1206" evidence="2">
    <location>
        <begin position="102"/>
        <end position="172"/>
    </location>
</feature>
<feature type="transmembrane region" description="Helical" evidence="1">
    <location>
        <begin position="147"/>
        <end position="168"/>
    </location>
</feature>
<keyword evidence="1" id="KW-0812">Transmembrane</keyword>
<dbReference type="EMBL" id="CP024785">
    <property type="protein sequence ID" value="AUB39031.1"/>
    <property type="molecule type" value="Genomic_DNA"/>
</dbReference>
<keyword evidence="1" id="KW-1133">Transmembrane helix</keyword>
<organism evidence="3 4">
    <name type="scientific">Nostoc flagelliforme CCNUN1</name>
    <dbReference type="NCBI Taxonomy" id="2038116"/>
    <lineage>
        <taxon>Bacteria</taxon>
        <taxon>Bacillati</taxon>
        <taxon>Cyanobacteriota</taxon>
        <taxon>Cyanophyceae</taxon>
        <taxon>Nostocales</taxon>
        <taxon>Nostocaceae</taxon>
        <taxon>Nostoc</taxon>
    </lineage>
</organism>
<keyword evidence="1" id="KW-0472">Membrane</keyword>
<evidence type="ECO:0000256" key="1">
    <source>
        <dbReference type="SAM" id="Phobius"/>
    </source>
</evidence>
<evidence type="ECO:0000259" key="2">
    <source>
        <dbReference type="Pfam" id="PF06724"/>
    </source>
</evidence>
<gene>
    <name evidence="3" type="ORF">COO91_05013</name>
</gene>
<evidence type="ECO:0000313" key="3">
    <source>
        <dbReference type="EMBL" id="AUB39031.1"/>
    </source>
</evidence>
<dbReference type="Proteomes" id="UP000232003">
    <property type="component" value="Chromosome"/>
</dbReference>
<dbReference type="OrthoDB" id="5702018at2"/>
<dbReference type="InterPro" id="IPR009597">
    <property type="entry name" value="DUF1206"/>
</dbReference>
<dbReference type="KEGG" id="nfl:COO91_05013"/>
<dbReference type="AlphaFoldDB" id="A0A2K8SUA8"/>
<sequence length="272" mass="29392">MTQQLTNHASLWVERLGRFGYVSKGVVYGIVGLLAAQTAFGRGGKTTDTQGALQTIVNQPFGKFLLALVAIGLIGYVIWRFVQAIKDPENKGNDAKGLAVRIGYAVNGLVYASLALSAVKIVMGTGGGKNSSDSTEDSTARLLSQPFGQWLVGTVGVFVIALGFYQFYQAFSGKFRKELNLTELSKTEAQWVMRISRFGLAARGIVFCIIGWFLIEAARQSNAATAEGLDEVLQTLAQQPNGAWLLGIVALGLVAYGIYTIIQARYRRVVNV</sequence>
<feature type="transmembrane region" description="Helical" evidence="1">
    <location>
        <begin position="102"/>
        <end position="127"/>
    </location>
</feature>
<keyword evidence="4" id="KW-1185">Reference proteome</keyword>
<name>A0A2K8SUA8_9NOSO</name>